<keyword evidence="3 6" id="KW-0347">Helicase</keyword>
<sequence length="1414" mass="159801">MLKLGEMQTAVRRLHRCPRRCPTPWRSMRSPDSIPATRSLAVSSARRSLRSGLIPVSKGHWSSKHLLNRKYSAVSKGVFNDDVTADMLREFHPAHDQRLKWAEASNGVETPIGFANVDDYPALKGIEANPVRIRELLESAVSAEFQMEFRALGPVDVMCLVTCSIPLLRTVIKVSGKGDSEANAKHVAFTYLVSELHNRRLLKAIFDHKASLADLKGIYDYAARFLCVPIFQFRMVRDSLQSDGYNFEVTISLEEQSLSVTTTANSFDEAVKRAIHDFNKKRAIFSVINSTKQTCSDSIAAWEVEGFIDFYEFSKSLRNCVRVKVDKQPISPEKSAYIASIYVRNELIPEPVIAFEDRQVRKIANLAAAITLIRQDPSLWDVYYRKYARRRKKLSMNRNVVEEMKFLSKNLNYSRRKMVDRVQNIEPSNLKGELRFGNVLHSDLEQRSHQLRDHLSWLEEQQSPHPRTLSRRLPVYRYKTDIIRMVDQNDYSFITGAFGSGKSTQVPQILFDHAIMQGTGALCNIFVSKDRLSTVKGNAGRVALERSQTLGSTVGYGDSFGPKLPTLAGSISYYTHEMLLDLLSDESNGIFETASHVIIDDVEKRTISTDLLLAYVKSKVSERANQGKPVPKLIVMGLDFDVELFASYFRVQPSREDFACPSVRIQTNDHPADKVYLNSILEQLRSVRGYHSLLAEPQTARYLSLENIEVARPLPYEEGLRMSEENSPINGEQDIIPGSLWEEGLRLNDDNSHISGEQESIPDSWWEEVLQTSKENLFINEGQEIMRDSWWEDGLQLSEDNSPVNGEQDIVPHLQEEVPPTPIGLVAAAIDHIAQTTETGAILALLPDQDDIERVNQLLVRMIENDTSNRGKYRIFKHSPDKSGGSSADDRTSRTIILSTGTAGFSLAESVCFVVDAGFMTEKLHHPRSSTTSQVRRWIYKSWLQDRVMLASHKENGKYYALFSKEREASLQPHSTPHIRRLEFDRACLHAKVLFPSSGSISDILSGLIEPPSREHIFEMTRKLQALNLIDQWDRLTPLGRIVSSLPLSPTAGKLVVLGVIFRCLEPLLISAAAVDLTSDKASIFDRRRAHTESAQGPFFQFIRDSVSDHIGVINAFKYTNEQWNKHGESKAQLACRSKFIRYPMFLKIWESVLRVEEMLFDAGIIPNPSRSNVIGGHALNMNSTSQSLIKSLLLRALLPNIAEREQRGIWNTATTSEIQALPGTALRNISLRVNGVAIFSSLLTSGRSGNVYLDTATLIPSMMACLFAENLKQNENMLYLYPWLQYSLPEDHPFDIRQRSSRVFSTCKSFLDEFINLAVKDLAAYKLRRAVCFYRGGLKGESRDVSPKRRRLLYRFPYMNDRVSKTFVSALHKVFDGSMGAVRGDTRVAPRWPSGDISKDPATNSETDCCIDF</sequence>
<dbReference type="InterPro" id="IPR007502">
    <property type="entry name" value="Helicase-assoc_dom"/>
</dbReference>
<accession>A0A0J6FIS9</accession>
<evidence type="ECO:0000256" key="4">
    <source>
        <dbReference type="ARBA" id="ARBA00022840"/>
    </source>
</evidence>
<gene>
    <name evidence="6" type="ORF">CPAG_05073</name>
</gene>
<dbReference type="PANTHER" id="PTHR18934">
    <property type="entry name" value="ATP-DEPENDENT RNA HELICASE"/>
    <property type="match status" value="1"/>
</dbReference>
<reference evidence="6 7" key="1">
    <citation type="submission" date="2007-06" db="EMBL/GenBank/DDBJ databases">
        <title>The Genome Sequence of Coccidioides posadasii RMSCC_3488.</title>
        <authorList>
            <consortium name="Coccidioides Genome Resources Consortium"/>
            <consortium name="The Broad Institute Genome Sequencing Platform"/>
            <person name="Henn M.R."/>
            <person name="Sykes S."/>
            <person name="Young S."/>
            <person name="Jaffe D."/>
            <person name="Berlin A."/>
            <person name="Alvarez P."/>
            <person name="Butler J."/>
            <person name="Gnerre S."/>
            <person name="Grabherr M."/>
            <person name="Mauceli E."/>
            <person name="Brockman W."/>
            <person name="Kodira C."/>
            <person name="Alvarado L."/>
            <person name="Zeng Q."/>
            <person name="Crawford M."/>
            <person name="Antoine C."/>
            <person name="Devon K."/>
            <person name="Galgiani J."/>
            <person name="Orsborn K."/>
            <person name="Lewis M.L."/>
            <person name="Nusbaum C."/>
            <person name="Galagan J."/>
            <person name="Birren B."/>
        </authorList>
    </citation>
    <scope>NUCLEOTIDE SEQUENCE [LARGE SCALE GENOMIC DNA]</scope>
    <source>
        <strain evidence="6 7">RMSCC 3488</strain>
    </source>
</reference>
<dbReference type="Proteomes" id="UP000054567">
    <property type="component" value="Unassembled WGS sequence"/>
</dbReference>
<dbReference type="GO" id="GO:0003723">
    <property type="term" value="F:RNA binding"/>
    <property type="evidence" value="ECO:0007669"/>
    <property type="project" value="TreeGrafter"/>
</dbReference>
<dbReference type="VEuPathDB" id="FungiDB:CPAG_05073"/>
<protein>
    <submittedName>
        <fullName evidence="6">ATP-dependent RNA helicase A</fullName>
    </submittedName>
</protein>
<organism evidence="6 7">
    <name type="scientific">Coccidioides posadasii RMSCC 3488</name>
    <dbReference type="NCBI Taxonomy" id="454284"/>
    <lineage>
        <taxon>Eukaryota</taxon>
        <taxon>Fungi</taxon>
        <taxon>Dikarya</taxon>
        <taxon>Ascomycota</taxon>
        <taxon>Pezizomycotina</taxon>
        <taxon>Eurotiomycetes</taxon>
        <taxon>Eurotiomycetidae</taxon>
        <taxon>Onygenales</taxon>
        <taxon>Onygenaceae</taxon>
        <taxon>Coccidioides</taxon>
    </lineage>
</organism>
<reference evidence="7" key="3">
    <citation type="journal article" date="2010" name="Genome Res.">
        <title>Population genomic sequencing of Coccidioides fungi reveals recent hybridization and transposon control.</title>
        <authorList>
            <person name="Neafsey D.E."/>
            <person name="Barker B.M."/>
            <person name="Sharpton T.J."/>
            <person name="Stajich J.E."/>
            <person name="Park D.J."/>
            <person name="Whiston E."/>
            <person name="Hung C.-Y."/>
            <person name="McMahan C."/>
            <person name="White J."/>
            <person name="Sykes S."/>
            <person name="Heiman D."/>
            <person name="Young S."/>
            <person name="Zeng Q."/>
            <person name="Abouelleil A."/>
            <person name="Aftuck L."/>
            <person name="Bessette D."/>
            <person name="Brown A."/>
            <person name="FitzGerald M."/>
            <person name="Lui A."/>
            <person name="Macdonald J.P."/>
            <person name="Priest M."/>
            <person name="Orbach M.J."/>
            <person name="Galgiani J.N."/>
            <person name="Kirkland T.N."/>
            <person name="Cole G.T."/>
            <person name="Birren B.W."/>
            <person name="Henn M.R."/>
            <person name="Taylor J.W."/>
            <person name="Rounsley S.D."/>
        </authorList>
    </citation>
    <scope>NUCLEOTIDE SEQUENCE [LARGE SCALE GENOMIC DNA]</scope>
    <source>
        <strain evidence="7">RMSCC 3488</strain>
    </source>
</reference>
<evidence type="ECO:0000256" key="1">
    <source>
        <dbReference type="ARBA" id="ARBA00022741"/>
    </source>
</evidence>
<dbReference type="OrthoDB" id="5600252at2759"/>
<dbReference type="Gene3D" id="1.20.120.1080">
    <property type="match status" value="1"/>
</dbReference>
<dbReference type="InterPro" id="IPR027417">
    <property type="entry name" value="P-loop_NTPase"/>
</dbReference>
<dbReference type="EMBL" id="DS268111">
    <property type="protein sequence ID" value="KMM68749.1"/>
    <property type="molecule type" value="Genomic_DNA"/>
</dbReference>
<dbReference type="GO" id="GO:0004386">
    <property type="term" value="F:helicase activity"/>
    <property type="evidence" value="ECO:0007669"/>
    <property type="project" value="UniProtKB-KW"/>
</dbReference>
<dbReference type="GO" id="GO:0016787">
    <property type="term" value="F:hydrolase activity"/>
    <property type="evidence" value="ECO:0007669"/>
    <property type="project" value="UniProtKB-KW"/>
</dbReference>
<proteinExistence type="predicted"/>
<keyword evidence="2" id="KW-0378">Hydrolase</keyword>
<dbReference type="PANTHER" id="PTHR18934:SF99">
    <property type="entry name" value="ATP-DEPENDENT RNA HELICASE DHX37-RELATED"/>
    <property type="match status" value="1"/>
</dbReference>
<evidence type="ECO:0000313" key="7">
    <source>
        <dbReference type="Proteomes" id="UP000054567"/>
    </source>
</evidence>
<reference evidence="7" key="2">
    <citation type="journal article" date="2009" name="Genome Res.">
        <title>Comparative genomic analyses of the human fungal pathogens Coccidioides and their relatives.</title>
        <authorList>
            <person name="Sharpton T.J."/>
            <person name="Stajich J.E."/>
            <person name="Rounsley S.D."/>
            <person name="Gardner M.J."/>
            <person name="Wortman J.R."/>
            <person name="Jordar V.S."/>
            <person name="Maiti R."/>
            <person name="Kodira C.D."/>
            <person name="Neafsey D.E."/>
            <person name="Zeng Q."/>
            <person name="Hung C.-Y."/>
            <person name="McMahan C."/>
            <person name="Muszewska A."/>
            <person name="Grynberg M."/>
            <person name="Mandel M.A."/>
            <person name="Kellner E.M."/>
            <person name="Barker B.M."/>
            <person name="Galgiani J.N."/>
            <person name="Orbach M.J."/>
            <person name="Kirkland T.N."/>
            <person name="Cole G.T."/>
            <person name="Henn M.R."/>
            <person name="Birren B.W."/>
            <person name="Taylor J.W."/>
        </authorList>
    </citation>
    <scope>NUCLEOTIDE SEQUENCE [LARGE SCALE GENOMIC DNA]</scope>
    <source>
        <strain evidence="7">RMSCC 3488</strain>
    </source>
</reference>
<feature type="domain" description="Helicase-associated" evidence="5">
    <location>
        <begin position="1022"/>
        <end position="1114"/>
    </location>
</feature>
<evidence type="ECO:0000256" key="3">
    <source>
        <dbReference type="ARBA" id="ARBA00022806"/>
    </source>
</evidence>
<dbReference type="SMART" id="SM00847">
    <property type="entry name" value="HA2"/>
    <property type="match status" value="1"/>
</dbReference>
<keyword evidence="1" id="KW-0547">Nucleotide-binding</keyword>
<evidence type="ECO:0000313" key="6">
    <source>
        <dbReference type="EMBL" id="KMM68749.1"/>
    </source>
</evidence>
<evidence type="ECO:0000259" key="5">
    <source>
        <dbReference type="SMART" id="SM00847"/>
    </source>
</evidence>
<name>A0A0J6FIS9_COCPO</name>
<evidence type="ECO:0000256" key="2">
    <source>
        <dbReference type="ARBA" id="ARBA00022801"/>
    </source>
</evidence>
<dbReference type="Gene3D" id="3.40.50.300">
    <property type="entry name" value="P-loop containing nucleotide triphosphate hydrolases"/>
    <property type="match status" value="2"/>
</dbReference>
<dbReference type="GO" id="GO:0005524">
    <property type="term" value="F:ATP binding"/>
    <property type="evidence" value="ECO:0007669"/>
    <property type="project" value="UniProtKB-KW"/>
</dbReference>
<dbReference type="SUPFAM" id="SSF52540">
    <property type="entry name" value="P-loop containing nucleoside triphosphate hydrolases"/>
    <property type="match status" value="2"/>
</dbReference>
<keyword evidence="4" id="KW-0067">ATP-binding</keyword>
<dbReference type="CDD" id="cd17917">
    <property type="entry name" value="DEXHc_RHA-like"/>
    <property type="match status" value="1"/>
</dbReference>